<evidence type="ECO:0000313" key="1">
    <source>
        <dbReference type="EMBL" id="TWH74470.1"/>
    </source>
</evidence>
<gene>
    <name evidence="1" type="ORF">JD78_03009</name>
</gene>
<sequence>MTAPWGSFGRDRLSTGWSWPAEREQVADELRATGARVGSCTFAVPELAAVGEPLVLEVRWAPGGQLALRIWAVPTADAAAVAAELAGGWLARACRWAADAPSRDAGWTATTHALFVTRPAGRLTALEA</sequence>
<name>A0A562IUE8_9ACTN</name>
<dbReference type="RefSeq" id="WP_153358690.1">
    <property type="nucleotide sequence ID" value="NZ_ML762484.1"/>
</dbReference>
<keyword evidence="2" id="KW-1185">Reference proteome</keyword>
<proteinExistence type="predicted"/>
<accession>A0A562IUE8</accession>
<dbReference type="Proteomes" id="UP000321490">
    <property type="component" value="Unassembled WGS sequence"/>
</dbReference>
<organism evidence="1 2">
    <name type="scientific">Modestobacter roseus</name>
    <dbReference type="NCBI Taxonomy" id="1181884"/>
    <lineage>
        <taxon>Bacteria</taxon>
        <taxon>Bacillati</taxon>
        <taxon>Actinomycetota</taxon>
        <taxon>Actinomycetes</taxon>
        <taxon>Geodermatophilales</taxon>
        <taxon>Geodermatophilaceae</taxon>
        <taxon>Modestobacter</taxon>
    </lineage>
</organism>
<comment type="caution">
    <text evidence="1">The sequence shown here is derived from an EMBL/GenBank/DDBJ whole genome shotgun (WGS) entry which is preliminary data.</text>
</comment>
<dbReference type="AlphaFoldDB" id="A0A562IUE8"/>
<protein>
    <submittedName>
        <fullName evidence="1">Uncharacterized protein</fullName>
    </submittedName>
</protein>
<reference evidence="1 2" key="1">
    <citation type="submission" date="2019-07" db="EMBL/GenBank/DDBJ databases">
        <title>R&amp;d 2014.</title>
        <authorList>
            <person name="Klenk H.-P."/>
        </authorList>
    </citation>
    <scope>NUCLEOTIDE SEQUENCE [LARGE SCALE GENOMIC DNA]</scope>
    <source>
        <strain evidence="1 2">DSM 45764</strain>
    </source>
</reference>
<evidence type="ECO:0000313" key="2">
    <source>
        <dbReference type="Proteomes" id="UP000321490"/>
    </source>
</evidence>
<dbReference type="EMBL" id="VLKF01000001">
    <property type="protein sequence ID" value="TWH74470.1"/>
    <property type="molecule type" value="Genomic_DNA"/>
</dbReference>